<evidence type="ECO:0000259" key="9">
    <source>
        <dbReference type="Pfam" id="PF00089"/>
    </source>
</evidence>
<dbReference type="InterPro" id="IPR058502">
    <property type="entry name" value="PLL-like_beta-prop"/>
</dbReference>
<feature type="signal peptide" evidence="8">
    <location>
        <begin position="1"/>
        <end position="26"/>
    </location>
</feature>
<dbReference type="Gene3D" id="3.30.300.50">
    <property type="match status" value="1"/>
</dbReference>
<gene>
    <name evidence="12" type="ORF">HZU44_10795</name>
</gene>
<evidence type="ECO:0000313" key="12">
    <source>
        <dbReference type="EMBL" id="QLK00476.1"/>
    </source>
</evidence>
<dbReference type="CDD" id="cd21112">
    <property type="entry name" value="alphaLP-like"/>
    <property type="match status" value="1"/>
</dbReference>
<keyword evidence="7" id="KW-1015">Disulfide bond</keyword>
<protein>
    <submittedName>
        <fullName evidence="12">S1 family peptidase</fullName>
    </submittedName>
</protein>
<dbReference type="GO" id="GO:0006508">
    <property type="term" value="P:proteolysis"/>
    <property type="evidence" value="ECO:0007669"/>
    <property type="project" value="UniProtKB-KW"/>
</dbReference>
<name>A0A7D5YHI7_9ACTN</name>
<evidence type="ECO:0000256" key="5">
    <source>
        <dbReference type="ARBA" id="ARBA00022825"/>
    </source>
</evidence>
<dbReference type="Gene3D" id="2.40.10.10">
    <property type="entry name" value="Trypsin-like serine proteases"/>
    <property type="match status" value="2"/>
</dbReference>
<keyword evidence="6" id="KW-0865">Zymogen</keyword>
<feature type="chain" id="PRO_5028035614" evidence="8">
    <location>
        <begin position="27"/>
        <end position="577"/>
    </location>
</feature>
<dbReference type="SUPFAM" id="SSF50494">
    <property type="entry name" value="Trypsin-like serine proteases"/>
    <property type="match status" value="1"/>
</dbReference>
<evidence type="ECO:0000256" key="1">
    <source>
        <dbReference type="ARBA" id="ARBA00007664"/>
    </source>
</evidence>
<dbReference type="InterPro" id="IPR043504">
    <property type="entry name" value="Peptidase_S1_PA_chymotrypsin"/>
</dbReference>
<evidence type="ECO:0000259" key="10">
    <source>
        <dbReference type="Pfam" id="PF02983"/>
    </source>
</evidence>
<keyword evidence="3 8" id="KW-0732">Signal</keyword>
<evidence type="ECO:0000256" key="3">
    <source>
        <dbReference type="ARBA" id="ARBA00022729"/>
    </source>
</evidence>
<dbReference type="EMBL" id="CP058905">
    <property type="protein sequence ID" value="QLK00476.1"/>
    <property type="molecule type" value="Genomic_DNA"/>
</dbReference>
<dbReference type="AlphaFoldDB" id="A0A7D5YHI7"/>
<dbReference type="Pfam" id="PF26607">
    <property type="entry name" value="DUF8189"/>
    <property type="match status" value="1"/>
</dbReference>
<evidence type="ECO:0000256" key="4">
    <source>
        <dbReference type="ARBA" id="ARBA00022801"/>
    </source>
</evidence>
<keyword evidence="4" id="KW-0378">Hydrolase</keyword>
<evidence type="ECO:0000259" key="11">
    <source>
        <dbReference type="Pfam" id="PF26607"/>
    </source>
</evidence>
<dbReference type="Pfam" id="PF02983">
    <property type="entry name" value="Pro_Al_protease"/>
    <property type="match status" value="1"/>
</dbReference>
<evidence type="ECO:0000256" key="6">
    <source>
        <dbReference type="ARBA" id="ARBA00023145"/>
    </source>
</evidence>
<dbReference type="InterPro" id="IPR004236">
    <property type="entry name" value="Pept_S1_alpha_lytic"/>
</dbReference>
<keyword evidence="5" id="KW-0720">Serine protease</keyword>
<accession>A0A7D5YHI7</accession>
<dbReference type="Gene3D" id="2.120.10.70">
    <property type="entry name" value="Fucose-specific lectin"/>
    <property type="match status" value="1"/>
</dbReference>
<organism evidence="12">
    <name type="scientific">Micromonospora carbonacea</name>
    <dbReference type="NCBI Taxonomy" id="47853"/>
    <lineage>
        <taxon>Bacteria</taxon>
        <taxon>Bacillati</taxon>
        <taxon>Actinomycetota</taxon>
        <taxon>Actinomycetes</taxon>
        <taxon>Micromonosporales</taxon>
        <taxon>Micromonosporaceae</taxon>
        <taxon>Micromonospora</taxon>
    </lineage>
</organism>
<evidence type="ECO:0000256" key="7">
    <source>
        <dbReference type="ARBA" id="ARBA00023157"/>
    </source>
</evidence>
<feature type="domain" description="Peptidase S1" evidence="9">
    <location>
        <begin position="134"/>
        <end position="288"/>
    </location>
</feature>
<dbReference type="InterPro" id="IPR009003">
    <property type="entry name" value="Peptidase_S1_PA"/>
</dbReference>
<dbReference type="InterPro" id="IPR001254">
    <property type="entry name" value="Trypsin_dom"/>
</dbReference>
<dbReference type="InterPro" id="IPR001316">
    <property type="entry name" value="Pept_S1A_streptogrisin"/>
</dbReference>
<keyword evidence="2" id="KW-0645">Protease</keyword>
<dbReference type="GO" id="GO:0004252">
    <property type="term" value="F:serine-type endopeptidase activity"/>
    <property type="evidence" value="ECO:0007669"/>
    <property type="project" value="InterPro"/>
</dbReference>
<dbReference type="PRINTS" id="PR00861">
    <property type="entry name" value="ALYTICPTASE"/>
</dbReference>
<dbReference type="InterPro" id="IPR035070">
    <property type="entry name" value="Streptogrisin_prodomain"/>
</dbReference>
<feature type="domain" description="Peptidase S1A alpha-lytic prodomain" evidence="10">
    <location>
        <begin position="33"/>
        <end position="86"/>
    </location>
</feature>
<sequence length="577" mass="60251">MRRILAGVLGVSSLAAVLLVAAPATARSVPDIATLDRMKVGLDHAADIPAEVSSWRTDPATGTLVIRVRPGGAERARAFARANGVAPGVLRLVEAAGRPEKQAERLLAGSALEMGPAACTLGFAVTQNSTGRAGFVTAGHCATALPGQPLTTQVGKPLGTWAGVVSGDQDMAWLLTDPAWSPAAEVRALGPVNGDEPAGVDAPVCRFGFTTGMHCGQILALNVTVAYPAPDGSYKPVTGLTETSVCAENGDSGGPFVSGDQAQGVLSGSLTDFDCGDEEDRSYFQPIRPILRQFGLSLRTYWQGATPLPGGQQIVSTPAVTTFAGGESVFARRADGQIVTTTRARSDWSPWTVVPGGRTTPSAPAVAVRNGVLYLFVRDNSGRLFVNTATRSAWSGWIEVPGGGSTPSAPAAALIGDALHLIVRAGNDKLAENVYTASGWSGWSVLPGNGSTPDAPAVATVGDTLQLVVHATDGRIYGNIYKDGRWLGWVQVDGNGWTGSPLGVAGYDDKVRIFARGGDNRVYTIATNPGLSYFYRWTPLSPVGLTQDAPAVNVYDSELHLFVRDSKNQLYVATARV</sequence>
<evidence type="ECO:0000256" key="8">
    <source>
        <dbReference type="SAM" id="SignalP"/>
    </source>
</evidence>
<feature type="domain" description="PLL-like beta propeller" evidence="11">
    <location>
        <begin position="389"/>
        <end position="572"/>
    </location>
</feature>
<proteinExistence type="inferred from homology"/>
<dbReference type="GO" id="GO:0005576">
    <property type="term" value="C:extracellular region"/>
    <property type="evidence" value="ECO:0007669"/>
    <property type="project" value="InterPro"/>
</dbReference>
<evidence type="ECO:0000256" key="2">
    <source>
        <dbReference type="ARBA" id="ARBA00022670"/>
    </source>
</evidence>
<comment type="similarity">
    <text evidence="1">Belongs to the peptidase S1 family.</text>
</comment>
<dbReference type="SUPFAM" id="SSF89372">
    <property type="entry name" value="Fucose-specific lectin"/>
    <property type="match status" value="1"/>
</dbReference>
<reference evidence="12" key="1">
    <citation type="submission" date="2020-08" db="EMBL/GenBank/DDBJ databases">
        <title>A bifunctional nitrone conjugated secondary metabolite targeting the ribosome.</title>
        <authorList>
            <person name="Limbrick E.M."/>
            <person name="Graf M."/>
            <person name="Derewacz D.K."/>
            <person name="Nguyen F."/>
            <person name="Spraggins J.M."/>
            <person name="Wieland M."/>
            <person name="Ynigez-Gutierrez A.E."/>
            <person name="Reisman B.J."/>
            <person name="Zinshteyn B."/>
            <person name="McCulloch K."/>
            <person name="Iverson T.M."/>
            <person name="Green R."/>
            <person name="Wilson D.N."/>
            <person name="Bachmann B.O."/>
        </authorList>
    </citation>
    <scope>NUCLEOTIDE SEQUENCE</scope>
    <source>
        <strain evidence="12">Africana</strain>
    </source>
</reference>
<dbReference type="Pfam" id="PF00089">
    <property type="entry name" value="Trypsin"/>
    <property type="match status" value="1"/>
</dbReference>